<dbReference type="PANTHER" id="PTHR11493">
    <property type="entry name" value="SULFITE REDUCTASE [NADPH] SUBUNIT BETA-RELATED"/>
    <property type="match status" value="1"/>
</dbReference>
<keyword evidence="13" id="KW-0411">Iron-sulfur</keyword>
<comment type="catalytic activity">
    <reaction evidence="15">
        <text>hydrogen sulfide + 3 NADP(+) + 3 H2O = sulfite + 3 NADPH + 4 H(+)</text>
        <dbReference type="Rhea" id="RHEA:13801"/>
        <dbReference type="ChEBI" id="CHEBI:15377"/>
        <dbReference type="ChEBI" id="CHEBI:15378"/>
        <dbReference type="ChEBI" id="CHEBI:17359"/>
        <dbReference type="ChEBI" id="CHEBI:29919"/>
        <dbReference type="ChEBI" id="CHEBI:57783"/>
        <dbReference type="ChEBI" id="CHEBI:58349"/>
        <dbReference type="EC" id="1.8.1.2"/>
    </reaction>
</comment>
<sequence length="565" mass="63564">MSNQIDWTTLSEVEKIKNDSNYLRGTLKESLEDPVTGAIAPSDTQISKFHGIYQQHDRDVAKERKHQKLEPAFSFLIRVRLPGGIATASQWLQMDRLSDSHANGTIKLTTRQAFQLHGVIKRNLKPTIQGINEVLLDTIAACGDVNRNVMSHANPSESPLHAQVYKLAGDLSRHLTPQTGAYHEIWLDKKLVSSSKEETEPIYGDRYLPRKFKIGIAIPPYNDVDVFSQDLGFIAIEEKGKLIGYNVAAGGGMGSTFGIPETYPRLGDVIGFCKPNQVIDVAEKIVLIQKEHGNRENRKRARLKYTIDTNGIDWFRKELNNALGSPLEEAKPYKFTRNGDRYGWKQGTNGKWSLNLFVEGGRIKDSEQVALKTALRELAREVNDAQFILTGNQNLIIANTTEKEKVAQILKKYKVWPTPLSGLRQNSIACVALNTCGLAFAEAERYLPDLITKIEDILNKYNLIKEEIVIRMTGCPNGCGRPYLAEIGLIGKSPGHYNLYLGGSNTGNRLNTLYRETLTETDILTELEPIIEDFSKNRVKQESFGDFVIRQKYVTETNQGKDFRH</sequence>
<dbReference type="NCBIfam" id="NF010029">
    <property type="entry name" value="PRK13504.1"/>
    <property type="match status" value="1"/>
</dbReference>
<dbReference type="Gene3D" id="3.30.413.10">
    <property type="entry name" value="Sulfite Reductase Hemoprotein, domain 1"/>
    <property type="match status" value="2"/>
</dbReference>
<dbReference type="InterPro" id="IPR006067">
    <property type="entry name" value="NO2/SO3_Rdtase_4Fe4S_dom"/>
</dbReference>
<evidence type="ECO:0000256" key="5">
    <source>
        <dbReference type="ARBA" id="ARBA00012604"/>
    </source>
</evidence>
<dbReference type="FunFam" id="3.30.413.10:FF:000003">
    <property type="entry name" value="Sulfite reductase [NADPH] hemoprotein beta-component"/>
    <property type="match status" value="1"/>
</dbReference>
<dbReference type="Proteomes" id="UP000252733">
    <property type="component" value="Unassembled WGS sequence"/>
</dbReference>
<dbReference type="GO" id="GO:0000103">
    <property type="term" value="P:sulfate assimilation"/>
    <property type="evidence" value="ECO:0007669"/>
    <property type="project" value="TreeGrafter"/>
</dbReference>
<dbReference type="SUPFAM" id="SSF55124">
    <property type="entry name" value="Nitrite/Sulfite reductase N-terminal domain-like"/>
    <property type="match status" value="2"/>
</dbReference>
<organism evidence="20 21">
    <name type="scientific">Marinilabilia salmonicolor</name>
    <dbReference type="NCBI Taxonomy" id="989"/>
    <lineage>
        <taxon>Bacteria</taxon>
        <taxon>Pseudomonadati</taxon>
        <taxon>Bacteroidota</taxon>
        <taxon>Bacteroidia</taxon>
        <taxon>Marinilabiliales</taxon>
        <taxon>Marinilabiliaceae</taxon>
        <taxon>Marinilabilia</taxon>
    </lineage>
</organism>
<comment type="similarity">
    <text evidence="4">Belongs to the nitrite and sulfite reductase 4Fe-4S domain family.</text>
</comment>
<evidence type="ECO:0000256" key="3">
    <source>
        <dbReference type="ARBA" id="ARBA00004774"/>
    </source>
</evidence>
<evidence type="ECO:0000313" key="21">
    <source>
        <dbReference type="Proteomes" id="UP000252733"/>
    </source>
</evidence>
<evidence type="ECO:0000256" key="8">
    <source>
        <dbReference type="ARBA" id="ARBA00022617"/>
    </source>
</evidence>
<keyword evidence="14" id="KW-0198">Cysteine biosynthesis</keyword>
<dbReference type="GO" id="GO:0051539">
    <property type="term" value="F:4 iron, 4 sulfur cluster binding"/>
    <property type="evidence" value="ECO:0007669"/>
    <property type="project" value="UniProtKB-KW"/>
</dbReference>
<dbReference type="SUPFAM" id="SSF56014">
    <property type="entry name" value="Nitrite and sulphite reductase 4Fe-4S domain-like"/>
    <property type="match status" value="2"/>
</dbReference>
<evidence type="ECO:0000256" key="11">
    <source>
        <dbReference type="ARBA" id="ARBA00023002"/>
    </source>
</evidence>
<comment type="subunit">
    <text evidence="17">Alpha(8)-beta(8). The alpha component is a flavoprotein, the beta component is a hemoprotein.</text>
</comment>
<dbReference type="NCBIfam" id="TIGR02041">
    <property type="entry name" value="CysI"/>
    <property type="match status" value="1"/>
</dbReference>
<dbReference type="Pfam" id="PF03460">
    <property type="entry name" value="NIR_SIR_ferr"/>
    <property type="match status" value="2"/>
</dbReference>
<evidence type="ECO:0000256" key="16">
    <source>
        <dbReference type="ARBA" id="ARBA00057160"/>
    </source>
</evidence>
<dbReference type="GO" id="GO:0019344">
    <property type="term" value="P:cysteine biosynthetic process"/>
    <property type="evidence" value="ECO:0007669"/>
    <property type="project" value="UniProtKB-KW"/>
</dbReference>
<dbReference type="GO" id="GO:0050311">
    <property type="term" value="F:sulfite reductase (ferredoxin) activity"/>
    <property type="evidence" value="ECO:0007669"/>
    <property type="project" value="TreeGrafter"/>
</dbReference>
<dbReference type="InterPro" id="IPR011786">
    <property type="entry name" value="CysI"/>
</dbReference>
<evidence type="ECO:0000256" key="1">
    <source>
        <dbReference type="ARBA" id="ARBA00001929"/>
    </source>
</evidence>
<proteinExistence type="inferred from homology"/>
<reference evidence="20 21" key="1">
    <citation type="submission" date="2018-07" db="EMBL/GenBank/DDBJ databases">
        <title>Freshwater and sediment microbial communities from various areas in North America, analyzing microbe dynamics in response to fracking.</title>
        <authorList>
            <person name="Lamendella R."/>
        </authorList>
    </citation>
    <scope>NUCLEOTIDE SEQUENCE [LARGE SCALE GENOMIC DNA]</scope>
    <source>
        <strain evidence="20 21">160A</strain>
    </source>
</reference>
<dbReference type="PANTHER" id="PTHR11493:SF47">
    <property type="entry name" value="SULFITE REDUCTASE [NADPH] SUBUNIT BETA"/>
    <property type="match status" value="1"/>
</dbReference>
<dbReference type="PROSITE" id="PS00365">
    <property type="entry name" value="NIR_SIR"/>
    <property type="match status" value="1"/>
</dbReference>
<dbReference type="EC" id="1.8.1.2" evidence="5"/>
<dbReference type="PRINTS" id="PR00397">
    <property type="entry name" value="SIROHAEM"/>
</dbReference>
<evidence type="ECO:0000256" key="2">
    <source>
        <dbReference type="ARBA" id="ARBA00001966"/>
    </source>
</evidence>
<accession>A0A2T0XET1</accession>
<feature type="domain" description="Nitrite/Sulfite reductase ferredoxin-like" evidence="19">
    <location>
        <begin position="75"/>
        <end position="133"/>
    </location>
</feature>
<comment type="cofactor">
    <cofactor evidence="1">
        <name>siroheme</name>
        <dbReference type="ChEBI" id="CHEBI:60052"/>
    </cofactor>
</comment>
<dbReference type="AlphaFoldDB" id="A0A2T0XET1"/>
<evidence type="ECO:0000256" key="4">
    <source>
        <dbReference type="ARBA" id="ARBA00010429"/>
    </source>
</evidence>
<dbReference type="GO" id="GO:0004783">
    <property type="term" value="F:sulfite reductase (NADPH) activity"/>
    <property type="evidence" value="ECO:0007669"/>
    <property type="project" value="UniProtKB-EC"/>
</dbReference>
<dbReference type="RefSeq" id="WP_106153759.1">
    <property type="nucleotide sequence ID" value="NZ_PVTS01000012.1"/>
</dbReference>
<evidence type="ECO:0000256" key="7">
    <source>
        <dbReference type="ARBA" id="ARBA00022605"/>
    </source>
</evidence>
<evidence type="ECO:0000313" key="20">
    <source>
        <dbReference type="EMBL" id="RCW35350.1"/>
    </source>
</evidence>
<comment type="caution">
    <text evidence="20">The sequence shown here is derived from an EMBL/GenBank/DDBJ whole genome shotgun (WGS) entry which is preliminary data.</text>
</comment>
<evidence type="ECO:0000259" key="18">
    <source>
        <dbReference type="Pfam" id="PF01077"/>
    </source>
</evidence>
<name>A0A2T0XET1_9BACT</name>
<keyword evidence="6" id="KW-0004">4Fe-4S</keyword>
<keyword evidence="21" id="KW-1185">Reference proteome</keyword>
<evidence type="ECO:0000256" key="14">
    <source>
        <dbReference type="ARBA" id="ARBA00023192"/>
    </source>
</evidence>
<comment type="pathway">
    <text evidence="3">Sulfur metabolism; hydrogen sulfide biosynthesis; hydrogen sulfide from sulfite (NADPH route): step 1/1.</text>
</comment>
<feature type="domain" description="Nitrite/sulphite reductase 4Fe-4S" evidence="18">
    <location>
        <begin position="172"/>
        <end position="325"/>
    </location>
</feature>
<dbReference type="GO" id="GO:0009337">
    <property type="term" value="C:sulfite reductase complex (NADPH)"/>
    <property type="evidence" value="ECO:0007669"/>
    <property type="project" value="InterPro"/>
</dbReference>
<evidence type="ECO:0000256" key="10">
    <source>
        <dbReference type="ARBA" id="ARBA00022857"/>
    </source>
</evidence>
<dbReference type="OrthoDB" id="9803707at2"/>
<dbReference type="InterPro" id="IPR045169">
    <property type="entry name" value="NO2/SO3_Rdtase_4Fe4S_prot"/>
</dbReference>
<evidence type="ECO:0000256" key="15">
    <source>
        <dbReference type="ARBA" id="ARBA00052219"/>
    </source>
</evidence>
<keyword evidence="10" id="KW-0521">NADP</keyword>
<feature type="domain" description="Nitrite/Sulfite reductase ferredoxin-like" evidence="19">
    <location>
        <begin position="348"/>
        <end position="404"/>
    </location>
</feature>
<keyword evidence="7" id="KW-0028">Amino-acid biosynthesis</keyword>
<keyword evidence="11" id="KW-0560">Oxidoreductase</keyword>
<protein>
    <recommendedName>
        <fullName evidence="5">assimilatory sulfite reductase (NADPH)</fullName>
        <ecNumber evidence="5">1.8.1.2</ecNumber>
    </recommendedName>
</protein>
<evidence type="ECO:0000256" key="17">
    <source>
        <dbReference type="ARBA" id="ARBA00062253"/>
    </source>
</evidence>
<dbReference type="GO" id="GO:0046872">
    <property type="term" value="F:metal ion binding"/>
    <property type="evidence" value="ECO:0007669"/>
    <property type="project" value="UniProtKB-KW"/>
</dbReference>
<dbReference type="EMBL" id="QPIZ01000010">
    <property type="protein sequence ID" value="RCW35350.1"/>
    <property type="molecule type" value="Genomic_DNA"/>
</dbReference>
<evidence type="ECO:0000256" key="6">
    <source>
        <dbReference type="ARBA" id="ARBA00022485"/>
    </source>
</evidence>
<comment type="cofactor">
    <cofactor evidence="2">
        <name>[4Fe-4S] cluster</name>
        <dbReference type="ChEBI" id="CHEBI:49883"/>
    </cofactor>
</comment>
<evidence type="ECO:0000256" key="13">
    <source>
        <dbReference type="ARBA" id="ARBA00023014"/>
    </source>
</evidence>
<evidence type="ECO:0000256" key="12">
    <source>
        <dbReference type="ARBA" id="ARBA00023004"/>
    </source>
</evidence>
<dbReference type="STRING" id="1168289.GCA_000259075_02176"/>
<dbReference type="InterPro" id="IPR036136">
    <property type="entry name" value="Nit/Sulf_reduc_fer-like_dom_sf"/>
</dbReference>
<gene>
    <name evidence="20" type="ORF">DFO77_110117</name>
</gene>
<dbReference type="Pfam" id="PF01077">
    <property type="entry name" value="NIR_SIR"/>
    <property type="match status" value="1"/>
</dbReference>
<dbReference type="GO" id="GO:0020037">
    <property type="term" value="F:heme binding"/>
    <property type="evidence" value="ECO:0007669"/>
    <property type="project" value="InterPro"/>
</dbReference>
<evidence type="ECO:0000259" key="19">
    <source>
        <dbReference type="Pfam" id="PF03460"/>
    </source>
</evidence>
<dbReference type="InterPro" id="IPR005117">
    <property type="entry name" value="NiRdtase/SiRdtase_haem-b_fer"/>
</dbReference>
<dbReference type="InterPro" id="IPR006066">
    <property type="entry name" value="NO2/SO3_Rdtase_FeS/sirohaem_BS"/>
</dbReference>
<comment type="function">
    <text evidence="16">Component of the sulfite reductase complex that catalyzes the 6-electron reduction of sulfite to sulfide. This is one of several activities required for the biosynthesis of L-cysteine from sulfate.</text>
</comment>
<keyword evidence="12" id="KW-0408">Iron</keyword>
<evidence type="ECO:0000256" key="9">
    <source>
        <dbReference type="ARBA" id="ARBA00022723"/>
    </source>
</evidence>
<keyword evidence="9" id="KW-0479">Metal-binding</keyword>
<dbReference type="InterPro" id="IPR045854">
    <property type="entry name" value="NO2/SO3_Rdtase_4Fe4S_sf"/>
</dbReference>
<keyword evidence="8" id="KW-0349">Heme</keyword>
<dbReference type="GO" id="GO:0050661">
    <property type="term" value="F:NADP binding"/>
    <property type="evidence" value="ECO:0007669"/>
    <property type="project" value="InterPro"/>
</dbReference>